<dbReference type="OrthoDB" id="4069830at2759"/>
<name>J7S8Z4_HUIN7</name>
<dbReference type="RefSeq" id="XP_022466069.1">
    <property type="nucleotide sequence ID" value="XM_022609700.1"/>
</dbReference>
<reference evidence="3" key="2">
    <citation type="submission" date="2012-08" db="EMBL/GenBank/DDBJ databases">
        <title>Genome sequence of Kazachstania naganishii.</title>
        <authorList>
            <person name="Gordon J.L."/>
            <person name="Armisen D."/>
            <person name="Proux-Wera E."/>
            <person name="OhEigeartaigh S.S."/>
            <person name="Byrne K.P."/>
            <person name="Wolfe K.H."/>
        </authorList>
    </citation>
    <scope>NUCLEOTIDE SEQUENCE [LARGE SCALE GENOMIC DNA]</scope>
    <source>
        <strain evidence="3">ATCC MYA-139 / BCRC 22969 / CBS 8797 / CCRC 22969 / KCTC 17520 / NBRC 10181 / NCYC 3082</strain>
    </source>
</reference>
<gene>
    <name evidence="2" type="primary">KNAG0I00330</name>
    <name evidence="2" type="ordered locus">KNAG_0I00330</name>
</gene>
<proteinExistence type="predicted"/>
<protein>
    <recommendedName>
        <fullName evidence="1">Secreted protein CSS2 C-terminal domain-containing protein</fullName>
    </recommendedName>
</protein>
<dbReference type="eggNOG" id="ENOG502ST71">
    <property type="taxonomic scope" value="Eukaryota"/>
</dbReference>
<sequence length="221" mass="25136">MNSPHYDLLGVRDEDVERLQTMTVSRVLDLLSQGCTDYDNLGHKRDDYNNMCQHNFTNHLIKAYNRLDENLSSSIRSFTWSLATSILRDMSGYIQLGRQTAANTKSVSQPHQCTGRSGWLSYDAFDGKRYTYWVGVAPWTTGPNCDTTAREDVIASTFVYAYEKLKQVNGTSMCVSMTHGGTWHADVRIASWEEANSCGINLWFIPCEDANYVHEPEHDEL</sequence>
<evidence type="ECO:0000313" key="3">
    <source>
        <dbReference type="Proteomes" id="UP000006310"/>
    </source>
</evidence>
<dbReference type="GeneID" id="34527567"/>
<dbReference type="InterPro" id="IPR046624">
    <property type="entry name" value="CSS2_C"/>
</dbReference>
<feature type="domain" description="Secreted protein CSS2 C-terminal" evidence="1">
    <location>
        <begin position="91"/>
        <end position="194"/>
    </location>
</feature>
<evidence type="ECO:0000259" key="1">
    <source>
        <dbReference type="Pfam" id="PF20521"/>
    </source>
</evidence>
<keyword evidence="3" id="KW-1185">Reference proteome</keyword>
<dbReference type="AlphaFoldDB" id="J7S8Z4"/>
<evidence type="ECO:0000313" key="2">
    <source>
        <dbReference type="EMBL" id="CCK71824.1"/>
    </source>
</evidence>
<dbReference type="EMBL" id="HE978322">
    <property type="protein sequence ID" value="CCK71824.1"/>
    <property type="molecule type" value="Genomic_DNA"/>
</dbReference>
<dbReference type="HOGENOM" id="CLU_076936_0_0_1"/>
<dbReference type="Proteomes" id="UP000006310">
    <property type="component" value="Chromosome 9"/>
</dbReference>
<accession>J7S8Z4</accession>
<reference evidence="2 3" key="1">
    <citation type="journal article" date="2011" name="Proc. Natl. Acad. Sci. U.S.A.">
        <title>Evolutionary erosion of yeast sex chromosomes by mating-type switching accidents.</title>
        <authorList>
            <person name="Gordon J.L."/>
            <person name="Armisen D."/>
            <person name="Proux-Wera E."/>
            <person name="Oheigeartaigh S.S."/>
            <person name="Byrne K.P."/>
            <person name="Wolfe K.H."/>
        </authorList>
    </citation>
    <scope>NUCLEOTIDE SEQUENCE [LARGE SCALE GENOMIC DNA]</scope>
    <source>
        <strain evidence="3">ATCC MYA-139 / BCRC 22969 / CBS 8797 / CCRC 22969 / KCTC 17520 / NBRC 10181 / NCYC 3082</strain>
    </source>
</reference>
<organism evidence="2 3">
    <name type="scientific">Huiozyma naganishii (strain ATCC MYA-139 / BCRC 22969 / CBS 8797 / KCTC 17520 / NBRC 10181 / NCYC 3082 / Yp74L-3)</name>
    <name type="common">Yeast</name>
    <name type="synonym">Kazachstania naganishii</name>
    <dbReference type="NCBI Taxonomy" id="1071383"/>
    <lineage>
        <taxon>Eukaryota</taxon>
        <taxon>Fungi</taxon>
        <taxon>Dikarya</taxon>
        <taxon>Ascomycota</taxon>
        <taxon>Saccharomycotina</taxon>
        <taxon>Saccharomycetes</taxon>
        <taxon>Saccharomycetales</taxon>
        <taxon>Saccharomycetaceae</taxon>
        <taxon>Huiozyma</taxon>
    </lineage>
</organism>
<dbReference type="KEGG" id="kng:KNAG_0I00330"/>
<dbReference type="Pfam" id="PF20521">
    <property type="entry name" value="DUF6736"/>
    <property type="match status" value="1"/>
</dbReference>